<dbReference type="EMBL" id="JABAGJ010000001">
    <property type="protein sequence ID" value="NMF01824.1"/>
    <property type="molecule type" value="Genomic_DNA"/>
</dbReference>
<name>A0A848D1E8_9BIFI</name>
<evidence type="ECO:0000313" key="4">
    <source>
        <dbReference type="Proteomes" id="UP000583419"/>
    </source>
</evidence>
<accession>A0A848D1E8</accession>
<dbReference type="SUPFAM" id="SSF53756">
    <property type="entry name" value="UDP-Glycosyltransferase/glycogen phosphorylase"/>
    <property type="match status" value="1"/>
</dbReference>
<dbReference type="PANTHER" id="PTHR12526:SF638">
    <property type="entry name" value="SPORE COAT PROTEIN SA"/>
    <property type="match status" value="1"/>
</dbReference>
<dbReference type="GO" id="GO:0016757">
    <property type="term" value="F:glycosyltransferase activity"/>
    <property type="evidence" value="ECO:0007669"/>
    <property type="project" value="InterPro"/>
</dbReference>
<evidence type="ECO:0000256" key="1">
    <source>
        <dbReference type="ARBA" id="ARBA00022679"/>
    </source>
</evidence>
<protein>
    <submittedName>
        <fullName evidence="3">Glycosyltransferase family 1 protein</fullName>
    </submittedName>
</protein>
<evidence type="ECO:0000259" key="2">
    <source>
        <dbReference type="Pfam" id="PF00534"/>
    </source>
</evidence>
<sequence>MTTNYGGVEAFLFNYVSRMQGKIQFDFWCNNNYCAFEEKLTALGCHIFHGAAYGNNPVKALTDMTRFFEQHGKEYNILWDNASMLVHIDELKLAKRVGIPRIILHSHNSRDMFSGLSGKMKSLLHKVNRRSANHLATDYWACSYDAGLYFFTKKNMSSERYAFIPNAIDTHKFTFNEKIRYRKRNELGIANHTAVIGFVGRLQYQKDPEFLMRVFAQYHHINPDSILLIAGTGELQEQCERINQESGTTDAVRFLGARKDVAQLYQAIDIFCLPSRFEGLPVVLVEAQAAGLPCIVSDTITNEIALTPLLQPMSRNAKPERWAQKIASSINNSDTSTRLSACAQVAEAGFDINQAAHALVCRLLEQ</sequence>
<dbReference type="Pfam" id="PF00534">
    <property type="entry name" value="Glycos_transf_1"/>
    <property type="match status" value="1"/>
</dbReference>
<dbReference type="RefSeq" id="WP_168973064.1">
    <property type="nucleotide sequence ID" value="NZ_JABAGJ010000001.1"/>
</dbReference>
<keyword evidence="1 3" id="KW-0808">Transferase</keyword>
<reference evidence="3 4" key="1">
    <citation type="submission" date="2020-04" db="EMBL/GenBank/DDBJ databases">
        <authorList>
            <person name="Hitch T.C.A."/>
            <person name="Wylensek D."/>
            <person name="Clavel T."/>
        </authorList>
    </citation>
    <scope>NUCLEOTIDE SEQUENCE [LARGE SCALE GENOMIC DNA]</scope>
    <source>
        <strain evidence="3 4">WCA-130-P53-4B</strain>
    </source>
</reference>
<comment type="caution">
    <text evidence="3">The sequence shown here is derived from an EMBL/GenBank/DDBJ whole genome shotgun (WGS) entry which is preliminary data.</text>
</comment>
<gene>
    <name evidence="3" type="ORF">HF843_01235</name>
</gene>
<dbReference type="AlphaFoldDB" id="A0A848D1E8"/>
<dbReference type="Gene3D" id="3.40.50.2000">
    <property type="entry name" value="Glycogen Phosphorylase B"/>
    <property type="match status" value="2"/>
</dbReference>
<evidence type="ECO:0000313" key="3">
    <source>
        <dbReference type="EMBL" id="NMF01824.1"/>
    </source>
</evidence>
<dbReference type="InterPro" id="IPR001296">
    <property type="entry name" value="Glyco_trans_1"/>
</dbReference>
<organism evidence="3 4">
    <name type="scientific">Bifidobacterium boum</name>
    <dbReference type="NCBI Taxonomy" id="78343"/>
    <lineage>
        <taxon>Bacteria</taxon>
        <taxon>Bacillati</taxon>
        <taxon>Actinomycetota</taxon>
        <taxon>Actinomycetes</taxon>
        <taxon>Bifidobacteriales</taxon>
        <taxon>Bifidobacteriaceae</taxon>
        <taxon>Bifidobacterium</taxon>
    </lineage>
</organism>
<proteinExistence type="predicted"/>
<dbReference type="Proteomes" id="UP000583419">
    <property type="component" value="Unassembled WGS sequence"/>
</dbReference>
<feature type="domain" description="Glycosyl transferase family 1" evidence="2">
    <location>
        <begin position="183"/>
        <end position="340"/>
    </location>
</feature>
<dbReference type="PANTHER" id="PTHR12526">
    <property type="entry name" value="GLYCOSYLTRANSFERASE"/>
    <property type="match status" value="1"/>
</dbReference>